<evidence type="ECO:0000313" key="3">
    <source>
        <dbReference type="Proteomes" id="UP000029995"/>
    </source>
</evidence>
<dbReference type="RefSeq" id="WP_034846020.1">
    <property type="nucleotide sequence ID" value="NZ_JANX01000534.1"/>
</dbReference>
<dbReference type="EMBL" id="JANX01000534">
    <property type="protein sequence ID" value="KGM31351.1"/>
    <property type="molecule type" value="Genomic_DNA"/>
</dbReference>
<dbReference type="Gene3D" id="3.90.320.10">
    <property type="match status" value="1"/>
</dbReference>
<accession>A0A0A0CY42</accession>
<dbReference type="InterPro" id="IPR038726">
    <property type="entry name" value="PDDEXK_AddAB-type"/>
</dbReference>
<dbReference type="AlphaFoldDB" id="A0A0A0CY42"/>
<feature type="domain" description="PD-(D/E)XK endonuclease-like" evidence="1">
    <location>
        <begin position="32"/>
        <end position="99"/>
    </location>
</feature>
<feature type="non-terminal residue" evidence="2">
    <location>
        <position position="1"/>
    </location>
</feature>
<gene>
    <name evidence="2" type="ORF">P409_27725</name>
</gene>
<dbReference type="Proteomes" id="UP000029995">
    <property type="component" value="Unassembled WGS sequence"/>
</dbReference>
<evidence type="ECO:0000313" key="2">
    <source>
        <dbReference type="EMBL" id="KGM31351.1"/>
    </source>
</evidence>
<reference evidence="2 3" key="1">
    <citation type="submission" date="2014-01" db="EMBL/GenBank/DDBJ databases">
        <title>Genome sequence determination for a cystic fibrosis isolate, Inquilinus limosus.</title>
        <authorList>
            <person name="Pino M."/>
            <person name="Di Conza J."/>
            <person name="Gutkind G."/>
        </authorList>
    </citation>
    <scope>NUCLEOTIDE SEQUENCE [LARGE SCALE GENOMIC DNA]</scope>
    <source>
        <strain evidence="2 3">MP06</strain>
    </source>
</reference>
<protein>
    <recommendedName>
        <fullName evidence="1">PD-(D/E)XK endonuclease-like domain-containing protein</fullName>
    </recommendedName>
</protein>
<name>A0A0A0CY42_9PROT</name>
<dbReference type="InterPro" id="IPR011604">
    <property type="entry name" value="PDDEXK-like_dom_sf"/>
</dbReference>
<dbReference type="InterPro" id="IPR011335">
    <property type="entry name" value="Restrct_endonuc-II-like"/>
</dbReference>
<organism evidence="2 3">
    <name type="scientific">Inquilinus limosus MP06</name>
    <dbReference type="NCBI Taxonomy" id="1398085"/>
    <lineage>
        <taxon>Bacteria</taxon>
        <taxon>Pseudomonadati</taxon>
        <taxon>Pseudomonadota</taxon>
        <taxon>Alphaproteobacteria</taxon>
        <taxon>Rhodospirillales</taxon>
        <taxon>Rhodospirillaceae</taxon>
        <taxon>Inquilinus</taxon>
    </lineage>
</organism>
<comment type="caution">
    <text evidence="2">The sequence shown here is derived from an EMBL/GenBank/DDBJ whole genome shotgun (WGS) entry which is preliminary data.</text>
</comment>
<dbReference type="SUPFAM" id="SSF52980">
    <property type="entry name" value="Restriction endonuclease-like"/>
    <property type="match status" value="1"/>
</dbReference>
<sequence>DEAEQAEIVATTLAVLDQPGFEPLFGPGSRAEVPVVGLVEGRALSGQIDRLVVTPDSVLVVDYKTNRPPPVSIESVPRAYLVQMAAYRAALRLVYPGRTVRCALLWTEGPRLMELPPPTLDRHAPGASA</sequence>
<dbReference type="Pfam" id="PF12705">
    <property type="entry name" value="PDDEXK_1"/>
    <property type="match status" value="1"/>
</dbReference>
<evidence type="ECO:0000259" key="1">
    <source>
        <dbReference type="Pfam" id="PF12705"/>
    </source>
</evidence>
<proteinExistence type="predicted"/>